<name>A0A2Z4INW6_9BACT</name>
<evidence type="ECO:0000313" key="2">
    <source>
        <dbReference type="Proteomes" id="UP000248688"/>
    </source>
</evidence>
<reference evidence="1 2" key="1">
    <citation type="submission" date="2018-06" db="EMBL/GenBank/DDBJ databases">
        <title>Echinicola strongylocentroti sp. nov., isolated from a sea urchin Strongylocentrotus intermedius.</title>
        <authorList>
            <person name="Bae S.S."/>
        </authorList>
    </citation>
    <scope>NUCLEOTIDE SEQUENCE [LARGE SCALE GENOMIC DNA]</scope>
    <source>
        <strain evidence="1 2">MEBiC08714</strain>
    </source>
</reference>
<dbReference type="AlphaFoldDB" id="A0A2Z4INW6"/>
<dbReference type="InterPro" id="IPR025667">
    <property type="entry name" value="SprB_repeat"/>
</dbReference>
<protein>
    <recommendedName>
        <fullName evidence="3">SprB repeat-containing protein</fullName>
    </recommendedName>
</protein>
<dbReference type="Pfam" id="PF13573">
    <property type="entry name" value="SprB"/>
    <property type="match status" value="2"/>
</dbReference>
<dbReference type="RefSeq" id="WP_112785822.1">
    <property type="nucleotide sequence ID" value="NZ_CP030041.1"/>
</dbReference>
<dbReference type="Proteomes" id="UP000248688">
    <property type="component" value="Chromosome"/>
</dbReference>
<accession>A0A2Z4INW6</accession>
<keyword evidence="2" id="KW-1185">Reference proteome</keyword>
<evidence type="ECO:0008006" key="3">
    <source>
        <dbReference type="Google" id="ProtNLM"/>
    </source>
</evidence>
<dbReference type="EMBL" id="CP030041">
    <property type="protein sequence ID" value="AWW32449.1"/>
    <property type="molecule type" value="Genomic_DNA"/>
</dbReference>
<evidence type="ECO:0000313" key="1">
    <source>
        <dbReference type="EMBL" id="AWW32449.1"/>
    </source>
</evidence>
<dbReference type="KEGG" id="est:DN752_21140"/>
<dbReference type="OrthoDB" id="1488462at2"/>
<organism evidence="1 2">
    <name type="scientific">Echinicola strongylocentroti</name>
    <dbReference type="NCBI Taxonomy" id="1795355"/>
    <lineage>
        <taxon>Bacteria</taxon>
        <taxon>Pseudomonadati</taxon>
        <taxon>Bacteroidota</taxon>
        <taxon>Cytophagia</taxon>
        <taxon>Cytophagales</taxon>
        <taxon>Cyclobacteriaceae</taxon>
        <taxon>Echinicola</taxon>
    </lineage>
</organism>
<gene>
    <name evidence="1" type="ORF">DN752_21140</name>
</gene>
<dbReference type="Gene3D" id="2.60.40.740">
    <property type="match status" value="2"/>
</dbReference>
<sequence length="721" mass="80251">MATKTYAYEYGGVPGTVDVTVNITACIVHPVDTNLTQGFLNIEVELSEALPFGLPIHFDVDYVIYTQTGNRTGTFPITLEMPANETSHTFEDQQCYYEVNDPYDREQLDYNFVDQPEPYVEGTPLAVSVISQEDATCHGQANGSITVEASGGSGGYSYTWSDGGADSPLRTSIPAGTYSVIVEDSNGNTASVTDIIVGEPPQIELATDITPVTCFGGNNGAVDITPSGGNGAPYTFQWSDGSTAQNRTNLTAGNYQVTVVDSGGCSRSFVIPVIQPTQITITVNQSGRDVVNDVAGGTAPYTYYWSDGYIIKDRADIPVGTYTFTVTDANGCQQSTIISIQDTKFYFSKNPVWLTLQAADPETKPNLSFVCEVFLEEDYESENFLNKFESEHPAREDGSTDFNVEQVLNAFLDAKVPEFGDTEVKMVGEAFKRFYLRYYEKYGEPPLPDATSQVDTYYILYGGLSEQEFAKHTFFATYLDNQKPFLTWQPNAIPVATDQHAYLHFVCVDEAVNDLILKVYVYYNDGTSVTANVKSITSVKPYELYRFPSGVPQLEIAALNPAKTIHYYELQLFSGAAQVSEKRKFEVYKPKRHFKKLLFLNSVGGWDSVLCRGRGSQSLRTSEETISREMPVGFSYQDREEETVSKQGTITGDYVIANMNGYTRRHLIDLAISEKVYEQTNSGYLPVLVKFDFDPEEDYENIDEVSIDIIYPTIRRYTPEL</sequence>
<proteinExistence type="predicted"/>